<evidence type="ECO:0000313" key="6">
    <source>
        <dbReference type="EMBL" id="EED92619.1"/>
    </source>
</evidence>
<feature type="binding site" evidence="3">
    <location>
        <begin position="101"/>
        <end position="108"/>
    </location>
    <ligand>
        <name>ATP</name>
        <dbReference type="ChEBI" id="CHEBI:30616"/>
    </ligand>
</feature>
<dbReference type="InterPro" id="IPR036961">
    <property type="entry name" value="Kinesin_motor_dom_sf"/>
</dbReference>
<dbReference type="Pfam" id="PF00225">
    <property type="entry name" value="Kinesin"/>
    <property type="match status" value="1"/>
</dbReference>
<accession>B8C3U1</accession>
<evidence type="ECO:0000256" key="4">
    <source>
        <dbReference type="RuleBase" id="RU000394"/>
    </source>
</evidence>
<reference evidence="6 7" key="2">
    <citation type="journal article" date="2008" name="Nature">
        <title>The Phaeodactylum genome reveals the evolutionary history of diatom genomes.</title>
        <authorList>
            <person name="Bowler C."/>
            <person name="Allen A.E."/>
            <person name="Badger J.H."/>
            <person name="Grimwood J."/>
            <person name="Jabbari K."/>
            <person name="Kuo A."/>
            <person name="Maheswari U."/>
            <person name="Martens C."/>
            <person name="Maumus F."/>
            <person name="Otillar R.P."/>
            <person name="Rayko E."/>
            <person name="Salamov A."/>
            <person name="Vandepoele K."/>
            <person name="Beszteri B."/>
            <person name="Gruber A."/>
            <person name="Heijde M."/>
            <person name="Katinka M."/>
            <person name="Mock T."/>
            <person name="Valentin K."/>
            <person name="Verret F."/>
            <person name="Berges J.A."/>
            <person name="Brownlee C."/>
            <person name="Cadoret J.P."/>
            <person name="Chiovitti A."/>
            <person name="Choi C.J."/>
            <person name="Coesel S."/>
            <person name="De Martino A."/>
            <person name="Detter J.C."/>
            <person name="Durkin C."/>
            <person name="Falciatore A."/>
            <person name="Fournet J."/>
            <person name="Haruta M."/>
            <person name="Huysman M.J."/>
            <person name="Jenkins B.D."/>
            <person name="Jiroutova K."/>
            <person name="Jorgensen R.E."/>
            <person name="Joubert Y."/>
            <person name="Kaplan A."/>
            <person name="Kroger N."/>
            <person name="Kroth P.G."/>
            <person name="La Roche J."/>
            <person name="Lindquist E."/>
            <person name="Lommer M."/>
            <person name="Martin-Jezequel V."/>
            <person name="Lopez P.J."/>
            <person name="Lucas S."/>
            <person name="Mangogna M."/>
            <person name="McGinnis K."/>
            <person name="Medlin L.K."/>
            <person name="Montsant A."/>
            <person name="Oudot-Le Secq M.P."/>
            <person name="Napoli C."/>
            <person name="Obornik M."/>
            <person name="Parker M.S."/>
            <person name="Petit J.L."/>
            <person name="Porcel B.M."/>
            <person name="Poulsen N."/>
            <person name="Robison M."/>
            <person name="Rychlewski L."/>
            <person name="Rynearson T.A."/>
            <person name="Schmutz J."/>
            <person name="Shapiro H."/>
            <person name="Siaut M."/>
            <person name="Stanley M."/>
            <person name="Sussman M.R."/>
            <person name="Taylor A.R."/>
            <person name="Vardi A."/>
            <person name="von Dassow P."/>
            <person name="Vyverman W."/>
            <person name="Willis A."/>
            <person name="Wyrwicz L.S."/>
            <person name="Rokhsar D.S."/>
            <person name="Weissenbach J."/>
            <person name="Armbrust E.V."/>
            <person name="Green B.R."/>
            <person name="Van de Peer Y."/>
            <person name="Grigoriev I.V."/>
        </authorList>
    </citation>
    <scope>NUCLEOTIDE SEQUENCE [LARGE SCALE GENOMIC DNA]</scope>
    <source>
        <strain evidence="6 7">CCMP1335</strain>
    </source>
</reference>
<comment type="similarity">
    <text evidence="3 4">Belongs to the TRAFAC class myosin-kinesin ATPase superfamily. Kinesin family.</text>
</comment>
<dbReference type="GO" id="GO:0005737">
    <property type="term" value="C:cytoplasm"/>
    <property type="evidence" value="ECO:0000318"/>
    <property type="project" value="GO_Central"/>
</dbReference>
<dbReference type="GO" id="GO:0005871">
    <property type="term" value="C:kinesin complex"/>
    <property type="evidence" value="ECO:0000318"/>
    <property type="project" value="GO_Central"/>
</dbReference>
<proteinExistence type="inferred from homology"/>
<dbReference type="HOGENOM" id="CLU_001485_2_1_1"/>
<organism evidence="6 7">
    <name type="scientific">Thalassiosira pseudonana</name>
    <name type="common">Marine diatom</name>
    <name type="synonym">Cyclotella nana</name>
    <dbReference type="NCBI Taxonomy" id="35128"/>
    <lineage>
        <taxon>Eukaryota</taxon>
        <taxon>Sar</taxon>
        <taxon>Stramenopiles</taxon>
        <taxon>Ochrophyta</taxon>
        <taxon>Bacillariophyta</taxon>
        <taxon>Coscinodiscophyceae</taxon>
        <taxon>Thalassiosirophycidae</taxon>
        <taxon>Thalassiosirales</taxon>
        <taxon>Thalassiosiraceae</taxon>
        <taxon>Thalassiosira</taxon>
    </lineage>
</organism>
<dbReference type="EMBL" id="CM000642">
    <property type="protein sequence ID" value="EED92619.1"/>
    <property type="molecule type" value="Genomic_DNA"/>
</dbReference>
<dbReference type="Gene3D" id="3.40.850.10">
    <property type="entry name" value="Kinesin motor domain"/>
    <property type="match status" value="1"/>
</dbReference>
<feature type="non-terminal residue" evidence="6">
    <location>
        <position position="1"/>
    </location>
</feature>
<dbReference type="AlphaFoldDB" id="B8C3U1"/>
<dbReference type="GO" id="GO:0007018">
    <property type="term" value="P:microtubule-based movement"/>
    <property type="evidence" value="ECO:0000318"/>
    <property type="project" value="GO_Central"/>
</dbReference>
<gene>
    <name evidence="6" type="ORF">THAPSDRAFT_34237</name>
</gene>
<keyword evidence="2 3" id="KW-0067">ATP-binding</keyword>
<dbReference type="PROSITE" id="PS00411">
    <property type="entry name" value="KINESIN_MOTOR_1"/>
    <property type="match status" value="1"/>
</dbReference>
<evidence type="ECO:0000256" key="1">
    <source>
        <dbReference type="ARBA" id="ARBA00022741"/>
    </source>
</evidence>
<reference evidence="6 7" key="1">
    <citation type="journal article" date="2004" name="Science">
        <title>The genome of the diatom Thalassiosira pseudonana: ecology, evolution, and metabolism.</title>
        <authorList>
            <person name="Armbrust E.V."/>
            <person name="Berges J.A."/>
            <person name="Bowler C."/>
            <person name="Green B.R."/>
            <person name="Martinez D."/>
            <person name="Putnam N.H."/>
            <person name="Zhou S."/>
            <person name="Allen A.E."/>
            <person name="Apt K.E."/>
            <person name="Bechner M."/>
            <person name="Brzezinski M.A."/>
            <person name="Chaal B.K."/>
            <person name="Chiovitti A."/>
            <person name="Davis A.K."/>
            <person name="Demarest M.S."/>
            <person name="Detter J.C."/>
            <person name="Glavina T."/>
            <person name="Goodstein D."/>
            <person name="Hadi M.Z."/>
            <person name="Hellsten U."/>
            <person name="Hildebrand M."/>
            <person name="Jenkins B.D."/>
            <person name="Jurka J."/>
            <person name="Kapitonov V.V."/>
            <person name="Kroger N."/>
            <person name="Lau W.W."/>
            <person name="Lane T.W."/>
            <person name="Larimer F.W."/>
            <person name="Lippmeier J.C."/>
            <person name="Lucas S."/>
            <person name="Medina M."/>
            <person name="Montsant A."/>
            <person name="Obornik M."/>
            <person name="Parker M.S."/>
            <person name="Palenik B."/>
            <person name="Pazour G.J."/>
            <person name="Richardson P.M."/>
            <person name="Rynearson T.A."/>
            <person name="Saito M.A."/>
            <person name="Schwartz D.C."/>
            <person name="Thamatrakoln K."/>
            <person name="Valentin K."/>
            <person name="Vardi A."/>
            <person name="Wilkerson F.P."/>
            <person name="Rokhsar D.S."/>
        </authorList>
    </citation>
    <scope>NUCLEOTIDE SEQUENCE [LARGE SCALE GENOMIC DNA]</scope>
    <source>
        <strain evidence="6 7">CCMP1335</strain>
    </source>
</reference>
<sequence length="349" mass="39131">MDAKDDDEAAPNGIQVYLRIRPSSSSLKYYERDDIDPNILSFNLPKESDTDIINNSKSRFSFQFNGILDEKANQRDVFRAVGIPAIKNVLAGYNSTIFAYGQTGSGKTFTITGGSERYDDRGITPRVISQLFKTISKSSNGMEYSCFASYLEIYNQSGYDLLMEHDASFEEVPKVTMLEDEYGRHHFKNLSMHLVKSEEEALNLLFLGDTNRAIAATEMNQNSTRSHCIFTLILEGRKAGADTVTRSKLNIVDLAGSERVSRTSSAGQTLREAKYINSSLFFLELVIVALNEKDKKRKEVFVPYRNSMMTSVLRDSLGGNCKTMMIANISPEPLHTDESISTCSFAQRI</sequence>
<dbReference type="InterPro" id="IPR027417">
    <property type="entry name" value="P-loop_NTPase"/>
</dbReference>
<keyword evidence="3 4" id="KW-0505">Motor protein</keyword>
<dbReference type="PaxDb" id="35128-Thaps34237"/>
<dbReference type="GO" id="GO:0016887">
    <property type="term" value="F:ATP hydrolysis activity"/>
    <property type="evidence" value="ECO:0000318"/>
    <property type="project" value="GO_Central"/>
</dbReference>
<dbReference type="Proteomes" id="UP000001449">
    <property type="component" value="Chromosome 5"/>
</dbReference>
<protein>
    <recommendedName>
        <fullName evidence="4">Kinesin-like protein</fullName>
    </recommendedName>
</protein>
<dbReference type="GO" id="GO:0008017">
    <property type="term" value="F:microtubule binding"/>
    <property type="evidence" value="ECO:0000318"/>
    <property type="project" value="GO_Central"/>
</dbReference>
<dbReference type="GO" id="GO:0005524">
    <property type="term" value="F:ATP binding"/>
    <property type="evidence" value="ECO:0007669"/>
    <property type="project" value="UniProtKB-UniRule"/>
</dbReference>
<keyword evidence="7" id="KW-1185">Reference proteome</keyword>
<keyword evidence="4" id="KW-0493">Microtubule</keyword>
<dbReference type="RefSeq" id="XP_002290867.1">
    <property type="nucleotide sequence ID" value="XM_002290831.1"/>
</dbReference>
<dbReference type="OMA" id="YVHELTF"/>
<evidence type="ECO:0000313" key="7">
    <source>
        <dbReference type="Proteomes" id="UP000001449"/>
    </source>
</evidence>
<dbReference type="SMART" id="SM00129">
    <property type="entry name" value="KISc"/>
    <property type="match status" value="1"/>
</dbReference>
<dbReference type="PRINTS" id="PR00380">
    <property type="entry name" value="KINESINHEAVY"/>
</dbReference>
<dbReference type="GeneID" id="7444901"/>
<dbReference type="eggNOG" id="KOG4280">
    <property type="taxonomic scope" value="Eukaryota"/>
</dbReference>
<dbReference type="PANTHER" id="PTHR47968">
    <property type="entry name" value="CENTROMERE PROTEIN E"/>
    <property type="match status" value="1"/>
</dbReference>
<feature type="domain" description="Kinesin motor" evidence="5">
    <location>
        <begin position="13"/>
        <end position="349"/>
    </location>
</feature>
<dbReference type="STRING" id="35128.B8C3U1"/>
<dbReference type="InterPro" id="IPR027640">
    <property type="entry name" value="Kinesin-like_fam"/>
</dbReference>
<dbReference type="PROSITE" id="PS50067">
    <property type="entry name" value="KINESIN_MOTOR_2"/>
    <property type="match status" value="1"/>
</dbReference>
<dbReference type="GO" id="GO:0003777">
    <property type="term" value="F:microtubule motor activity"/>
    <property type="evidence" value="ECO:0000318"/>
    <property type="project" value="GO_Central"/>
</dbReference>
<evidence type="ECO:0000259" key="5">
    <source>
        <dbReference type="PROSITE" id="PS50067"/>
    </source>
</evidence>
<dbReference type="InterPro" id="IPR001752">
    <property type="entry name" value="Kinesin_motor_dom"/>
</dbReference>
<dbReference type="InterPro" id="IPR019821">
    <property type="entry name" value="Kinesin_motor_CS"/>
</dbReference>
<evidence type="ECO:0000256" key="3">
    <source>
        <dbReference type="PROSITE-ProRule" id="PRU00283"/>
    </source>
</evidence>
<dbReference type="KEGG" id="tps:THAPSDRAFT_34237"/>
<dbReference type="PANTHER" id="PTHR47968:SF67">
    <property type="entry name" value="KINESIN MOTOR DOMAIN-CONTAINING PROTEIN"/>
    <property type="match status" value="1"/>
</dbReference>
<dbReference type="InParanoid" id="B8C3U1"/>
<evidence type="ECO:0000256" key="2">
    <source>
        <dbReference type="ARBA" id="ARBA00022840"/>
    </source>
</evidence>
<name>B8C3U1_THAPS</name>
<dbReference type="SUPFAM" id="SSF52540">
    <property type="entry name" value="P-loop containing nucleoside triphosphate hydrolases"/>
    <property type="match status" value="1"/>
</dbReference>
<dbReference type="GO" id="GO:0005874">
    <property type="term" value="C:microtubule"/>
    <property type="evidence" value="ECO:0000318"/>
    <property type="project" value="GO_Central"/>
</dbReference>
<keyword evidence="1 3" id="KW-0547">Nucleotide-binding</keyword>